<comment type="caution">
    <text evidence="1">The sequence shown here is derived from an EMBL/GenBank/DDBJ whole genome shotgun (WGS) entry which is preliminary data.</text>
</comment>
<organism evidence="1">
    <name type="scientific">Tanacetum cinerariifolium</name>
    <name type="common">Dalmatian daisy</name>
    <name type="synonym">Chrysanthemum cinerariifolium</name>
    <dbReference type="NCBI Taxonomy" id="118510"/>
    <lineage>
        <taxon>Eukaryota</taxon>
        <taxon>Viridiplantae</taxon>
        <taxon>Streptophyta</taxon>
        <taxon>Embryophyta</taxon>
        <taxon>Tracheophyta</taxon>
        <taxon>Spermatophyta</taxon>
        <taxon>Magnoliopsida</taxon>
        <taxon>eudicotyledons</taxon>
        <taxon>Gunneridae</taxon>
        <taxon>Pentapetalae</taxon>
        <taxon>asterids</taxon>
        <taxon>campanulids</taxon>
        <taxon>Asterales</taxon>
        <taxon>Asteraceae</taxon>
        <taxon>Asteroideae</taxon>
        <taxon>Anthemideae</taxon>
        <taxon>Anthemidinae</taxon>
        <taxon>Tanacetum</taxon>
    </lineage>
</organism>
<evidence type="ECO:0000313" key="1">
    <source>
        <dbReference type="EMBL" id="GFA32229.1"/>
    </source>
</evidence>
<proteinExistence type="predicted"/>
<accession>A0A699JES6</accession>
<name>A0A699JES6_TANCI</name>
<reference evidence="1" key="1">
    <citation type="journal article" date="2019" name="Sci. Rep.">
        <title>Draft genome of Tanacetum cinerariifolium, the natural source of mosquito coil.</title>
        <authorList>
            <person name="Yamashiro T."/>
            <person name="Shiraishi A."/>
            <person name="Satake H."/>
            <person name="Nakayama K."/>
        </authorList>
    </citation>
    <scope>NUCLEOTIDE SEQUENCE</scope>
</reference>
<dbReference type="AlphaFoldDB" id="A0A699JES6"/>
<sequence>MNQTHLWCLNKPKHPAGASDILDAPFVVAGESGGDGGVRWRWQRWWVGRRNGSGGGVVDDSDVVMKMGVVAWCVGDDVGGGGRFLDWPEVVGDGRRLFQAHDRKSKASHQFHLEVYGNCPLWE</sequence>
<dbReference type="EMBL" id="BKCJ010404339">
    <property type="protein sequence ID" value="GFA32229.1"/>
    <property type="molecule type" value="Genomic_DNA"/>
</dbReference>
<protein>
    <submittedName>
        <fullName evidence="1">Uncharacterized protein</fullName>
    </submittedName>
</protein>
<gene>
    <name evidence="1" type="ORF">Tci_604201</name>
</gene>